<dbReference type="Pfam" id="PF00593">
    <property type="entry name" value="TonB_dep_Rec_b-barrel"/>
    <property type="match status" value="1"/>
</dbReference>
<proteinExistence type="inferred from homology"/>
<evidence type="ECO:0000256" key="15">
    <source>
        <dbReference type="PROSITE-ProRule" id="PRU10144"/>
    </source>
</evidence>
<keyword evidence="11 14" id="KW-0472">Membrane</keyword>
<keyword evidence="21" id="KW-1185">Reference proteome</keyword>
<dbReference type="NCBIfam" id="TIGR01783">
    <property type="entry name" value="TonB-siderophor"/>
    <property type="match status" value="1"/>
</dbReference>
<dbReference type="RefSeq" id="WP_261294317.1">
    <property type="nucleotide sequence ID" value="NZ_JANQBK010000005.1"/>
</dbReference>
<evidence type="ECO:0000256" key="13">
    <source>
        <dbReference type="ARBA" id="ARBA00023237"/>
    </source>
</evidence>
<keyword evidence="3 14" id="KW-0813">Transport</keyword>
<accession>A0ABV7SW12</accession>
<evidence type="ECO:0000259" key="19">
    <source>
        <dbReference type="Pfam" id="PF07715"/>
    </source>
</evidence>
<dbReference type="Proteomes" id="UP001595713">
    <property type="component" value="Unassembled WGS sequence"/>
</dbReference>
<evidence type="ECO:0000256" key="16">
    <source>
        <dbReference type="RuleBase" id="RU003357"/>
    </source>
</evidence>
<evidence type="ECO:0000256" key="14">
    <source>
        <dbReference type="PROSITE-ProRule" id="PRU01360"/>
    </source>
</evidence>
<evidence type="ECO:0000256" key="4">
    <source>
        <dbReference type="ARBA" id="ARBA00022452"/>
    </source>
</evidence>
<evidence type="ECO:0000256" key="5">
    <source>
        <dbReference type="ARBA" id="ARBA00022496"/>
    </source>
</evidence>
<gene>
    <name evidence="20" type="ORF">ACFONA_12335</name>
</gene>
<dbReference type="PROSITE" id="PS52016">
    <property type="entry name" value="TONB_DEPENDENT_REC_3"/>
    <property type="match status" value="1"/>
</dbReference>
<feature type="chain" id="PRO_5045495212" evidence="17">
    <location>
        <begin position="22"/>
        <end position="714"/>
    </location>
</feature>
<dbReference type="PROSITE" id="PS01156">
    <property type="entry name" value="TONB_DEPENDENT_REC_2"/>
    <property type="match status" value="1"/>
</dbReference>
<evidence type="ECO:0000259" key="18">
    <source>
        <dbReference type="Pfam" id="PF00593"/>
    </source>
</evidence>
<evidence type="ECO:0000256" key="9">
    <source>
        <dbReference type="ARBA" id="ARBA00023065"/>
    </source>
</evidence>
<keyword evidence="10 16" id="KW-0798">TonB box</keyword>
<sequence>MTKYSLLLGSALALLAVPAAAQTADDAQPQDDVVVEGRYTIPDKIDTATGLGLTVRETPQSVSIITAQRILDQNLISIADVIQNGVGVTVNEVDDVRNNFYARGFEIRNTQLDGVPTNWTLAGGAGETNIDVSIFERVEIVRGATGLLSGAGDPSASVNLVRKHADATDWGGYANASYGSWDTVRLSGDVGGAITADGRVRVRAVGRYEQGNSYIDLYKNKKFVLYGVIDADVTDNTLLRVGMSHQEAQPDGATWGALPTFYSDGSLTNWPRSKTPAAPWTHWNTTNQNIFATIRHDFNDRWSIVANYNRVRNAQQTELLYLSGTVDRATGQIQYAFPYKDEGNNVQNSFDGQIKGLVKLFGRDHEIVLGALTSSQDRDTSTFAALSFPPGTNFEQSGGTTYPYPGFSTTASVGEKTKIKQEGYYGAVRLNVSDSLKIIGGGRLASWNINGVQFGVTTDYGNKNEFIPYVGALYDITPNHRLYGSFTKIFQPQNARDRNLDLLAPLDGKAYEIGLKSAFFNEALQTSVALFRIEQDNVAQNDIVITPPNGLPQQTYRAAQGVTSQGFELEVTGRPLPGWNVNFGYSQFKAEDRDDVAANTDQPRRLLKLFTTYTLPGALDRVTVGGGVNYRSKAYTASTNPVLSTLTNPVPFNFEQKGYALVSLMTRVALTERLQLQANLENLFDKTFYSQVGFFDQYRYGAPRNFTISANYRF</sequence>
<dbReference type="PANTHER" id="PTHR32552">
    <property type="entry name" value="FERRICHROME IRON RECEPTOR-RELATED"/>
    <property type="match status" value="1"/>
</dbReference>
<dbReference type="InterPro" id="IPR010917">
    <property type="entry name" value="TonB_rcpt_CS"/>
</dbReference>
<keyword evidence="6 14" id="KW-0812">Transmembrane</keyword>
<evidence type="ECO:0000256" key="11">
    <source>
        <dbReference type="ARBA" id="ARBA00023136"/>
    </source>
</evidence>
<evidence type="ECO:0000256" key="17">
    <source>
        <dbReference type="SAM" id="SignalP"/>
    </source>
</evidence>
<keyword evidence="12 20" id="KW-0675">Receptor</keyword>
<evidence type="ECO:0000256" key="8">
    <source>
        <dbReference type="ARBA" id="ARBA00023004"/>
    </source>
</evidence>
<reference evidence="21" key="1">
    <citation type="journal article" date="2019" name="Int. J. Syst. Evol. Microbiol.">
        <title>The Global Catalogue of Microorganisms (GCM) 10K type strain sequencing project: providing services to taxonomists for standard genome sequencing and annotation.</title>
        <authorList>
            <consortium name="The Broad Institute Genomics Platform"/>
            <consortium name="The Broad Institute Genome Sequencing Center for Infectious Disease"/>
            <person name="Wu L."/>
            <person name="Ma J."/>
        </authorList>
    </citation>
    <scope>NUCLEOTIDE SEQUENCE [LARGE SCALE GENOMIC DNA]</scope>
    <source>
        <strain evidence="21">KCTC 42739</strain>
    </source>
</reference>
<keyword evidence="5" id="KW-0410">Iron transport</keyword>
<dbReference type="SUPFAM" id="SSF56935">
    <property type="entry name" value="Porins"/>
    <property type="match status" value="1"/>
</dbReference>
<keyword evidence="8" id="KW-0408">Iron</keyword>
<keyword evidence="4 14" id="KW-1134">Transmembrane beta strand</keyword>
<evidence type="ECO:0000256" key="1">
    <source>
        <dbReference type="ARBA" id="ARBA00004571"/>
    </source>
</evidence>
<organism evidence="20 21">
    <name type="scientific">Sphingomonas hylomeconis</name>
    <dbReference type="NCBI Taxonomy" id="1395958"/>
    <lineage>
        <taxon>Bacteria</taxon>
        <taxon>Pseudomonadati</taxon>
        <taxon>Pseudomonadota</taxon>
        <taxon>Alphaproteobacteria</taxon>
        <taxon>Sphingomonadales</taxon>
        <taxon>Sphingomonadaceae</taxon>
        <taxon>Sphingomonas</taxon>
    </lineage>
</organism>
<comment type="caution">
    <text evidence="20">The sequence shown here is derived from an EMBL/GenBank/DDBJ whole genome shotgun (WGS) entry which is preliminary data.</text>
</comment>
<evidence type="ECO:0000256" key="3">
    <source>
        <dbReference type="ARBA" id="ARBA00022448"/>
    </source>
</evidence>
<feature type="short sequence motif" description="TonB C-terminal box" evidence="15">
    <location>
        <begin position="697"/>
        <end position="714"/>
    </location>
</feature>
<dbReference type="InterPro" id="IPR010105">
    <property type="entry name" value="TonB_sidphr_rcpt"/>
</dbReference>
<evidence type="ECO:0000313" key="21">
    <source>
        <dbReference type="Proteomes" id="UP001595713"/>
    </source>
</evidence>
<comment type="similarity">
    <text evidence="2 14 16">Belongs to the TonB-dependent receptor family.</text>
</comment>
<name>A0ABV7SW12_9SPHN</name>
<dbReference type="InterPro" id="IPR039426">
    <property type="entry name" value="TonB-dep_rcpt-like"/>
</dbReference>
<dbReference type="Gene3D" id="2.40.170.20">
    <property type="entry name" value="TonB-dependent receptor, beta-barrel domain"/>
    <property type="match status" value="1"/>
</dbReference>
<dbReference type="InterPro" id="IPR036942">
    <property type="entry name" value="Beta-barrel_TonB_sf"/>
</dbReference>
<dbReference type="InterPro" id="IPR012910">
    <property type="entry name" value="Plug_dom"/>
</dbReference>
<feature type="domain" description="TonB-dependent receptor-like beta-barrel" evidence="18">
    <location>
        <begin position="253"/>
        <end position="683"/>
    </location>
</feature>
<comment type="subcellular location">
    <subcellularLocation>
        <location evidence="1 14">Cell outer membrane</location>
        <topology evidence="1 14">Multi-pass membrane protein</topology>
    </subcellularLocation>
</comment>
<keyword evidence="9" id="KW-0406">Ion transport</keyword>
<evidence type="ECO:0000256" key="12">
    <source>
        <dbReference type="ARBA" id="ARBA00023170"/>
    </source>
</evidence>
<feature type="signal peptide" evidence="17">
    <location>
        <begin position="1"/>
        <end position="21"/>
    </location>
</feature>
<dbReference type="InterPro" id="IPR000531">
    <property type="entry name" value="Beta-barrel_TonB"/>
</dbReference>
<evidence type="ECO:0000256" key="10">
    <source>
        <dbReference type="ARBA" id="ARBA00023077"/>
    </source>
</evidence>
<keyword evidence="13 14" id="KW-0998">Cell outer membrane</keyword>
<protein>
    <submittedName>
        <fullName evidence="20">TonB-dependent siderophore receptor</fullName>
    </submittedName>
</protein>
<dbReference type="CDD" id="cd01347">
    <property type="entry name" value="ligand_gated_channel"/>
    <property type="match status" value="1"/>
</dbReference>
<dbReference type="Pfam" id="PF07715">
    <property type="entry name" value="Plug"/>
    <property type="match status" value="1"/>
</dbReference>
<feature type="domain" description="TonB-dependent receptor plug" evidence="19">
    <location>
        <begin position="55"/>
        <end position="155"/>
    </location>
</feature>
<dbReference type="PANTHER" id="PTHR32552:SF74">
    <property type="entry name" value="HYDROXAMATE SIDEROPHORE RECEPTOR FHUE"/>
    <property type="match status" value="1"/>
</dbReference>
<dbReference type="InterPro" id="IPR037066">
    <property type="entry name" value="Plug_dom_sf"/>
</dbReference>
<evidence type="ECO:0000256" key="2">
    <source>
        <dbReference type="ARBA" id="ARBA00009810"/>
    </source>
</evidence>
<evidence type="ECO:0000256" key="7">
    <source>
        <dbReference type="ARBA" id="ARBA00022729"/>
    </source>
</evidence>
<dbReference type="Gene3D" id="2.170.130.10">
    <property type="entry name" value="TonB-dependent receptor, plug domain"/>
    <property type="match status" value="1"/>
</dbReference>
<evidence type="ECO:0000313" key="20">
    <source>
        <dbReference type="EMBL" id="MFC3580955.1"/>
    </source>
</evidence>
<keyword evidence="7 17" id="KW-0732">Signal</keyword>
<evidence type="ECO:0000256" key="6">
    <source>
        <dbReference type="ARBA" id="ARBA00022692"/>
    </source>
</evidence>
<dbReference type="EMBL" id="JBHRXP010000007">
    <property type="protein sequence ID" value="MFC3580955.1"/>
    <property type="molecule type" value="Genomic_DNA"/>
</dbReference>